<proteinExistence type="predicted"/>
<organism evidence="3 4">
    <name type="scientific">Oedothorax gibbosus</name>
    <dbReference type="NCBI Taxonomy" id="931172"/>
    <lineage>
        <taxon>Eukaryota</taxon>
        <taxon>Metazoa</taxon>
        <taxon>Ecdysozoa</taxon>
        <taxon>Arthropoda</taxon>
        <taxon>Chelicerata</taxon>
        <taxon>Arachnida</taxon>
        <taxon>Araneae</taxon>
        <taxon>Araneomorphae</taxon>
        <taxon>Entelegynae</taxon>
        <taxon>Araneoidea</taxon>
        <taxon>Linyphiidae</taxon>
        <taxon>Erigoninae</taxon>
        <taxon>Oedothorax</taxon>
    </lineage>
</organism>
<sequence>MIPVRFCGSSHRQDRRKLLQVLRKFLPVLVPSRSGLMAQPSSVYFIGGSRFHMSVPGCGRLFRTNRGLGVHRRAAHPETYHLEGLAQLQPKKARWTDAEVARMAEEESRIIHDHPKASNINDQLAIIFPGRTKESIKCRRKNPNYKMAVEIQLGIRRREAEPVIIGATTSQPATIPERRSAVVTAQGQDSLPSPTRRRTDPAVYQDDSSPPSSHLKSRSRPKTMHQDPIGLSPNQDRHERLSPAPGDDDPDPPDDGFPPPESAQDETLIYNWADDYINELLSLQPGPHCPWEDKLDLALKICAIEPELAVRLTEEFIAGNTIADGEKKGTTGNPKKRRKPKVSNKNTLSRRKARRAEYAKMQKLYRKSRSSCYDSLFTKANFAEELQPDVMFEFWSHLLKDRVADGSPDMSALPAVGKVIEDPSSLTQLFYPDEVGPCKMAYSTAAGPDGVTSKSWNKVSARAKCKIYSVWLKTRQAPLSLIGSRTIFIAKKTDASSPADARPISIASIVLRHYHKILAKRLSLLLENVLDQDQLGFRPFDGIGKGLGRLDSLIKHSMEDLLPISISCIDLEKAFDSVLHPSIQISLKAIGVPEDFSEYIKYIYDNAFTSLYFKGVLSSPVRPSKGVRQGDPLSPLLFLVVFDNILRAVPKYEGFKLPEIEHPVNKIAYADDLVLVADSPLGLQNTFQKIQPVLEATGLKINTKKSITFQWLKDGKKKMIFDHRPFIRVRGQPLQALRITDQFKYLGIFFTPRGKTPAKTDLREKLMTLQGAPLKPQQKLFLLVHHLLPGFQHTLTFGKISCGFLKKLDIVIRSLVRNILKLPKDTPTAFFHASIKDGGLGVPSMRWNIPVLAHKRGNFNRMIYDGEVELRSTTQVATRWRRLLYNSCDGSGLREASAVPQCHRWLSDGTSLMSGRSFISAVQVRSNTLFSRARAARGRPEKQQAHQCSRGCPQPETLNHILQVCFATHKQRIKRHNNIVDYLHRGLLQRGFTVHTEPRFETPGILKPDLVVYSEEVVSVIDIQVVNDQYSLEVANKNKIQKYEEPLRPHLQGLRSKYSVIGLTINWRGILCRTSVEELLKRRMISKRDLKILAVKTLEGNARIHGCHQDMTSHVSGLKKGVG</sequence>
<evidence type="ECO:0000313" key="4">
    <source>
        <dbReference type="Proteomes" id="UP000827092"/>
    </source>
</evidence>
<dbReference type="Proteomes" id="UP000827092">
    <property type="component" value="Unassembled WGS sequence"/>
</dbReference>
<dbReference type="Pfam" id="PF00078">
    <property type="entry name" value="RVT_1"/>
    <property type="match status" value="1"/>
</dbReference>
<dbReference type="SUPFAM" id="SSF56672">
    <property type="entry name" value="DNA/RNA polymerases"/>
    <property type="match status" value="1"/>
</dbReference>
<evidence type="ECO:0000313" key="3">
    <source>
        <dbReference type="EMBL" id="KAG8172836.1"/>
    </source>
</evidence>
<dbReference type="InterPro" id="IPR043502">
    <property type="entry name" value="DNA/RNA_pol_sf"/>
</dbReference>
<feature type="compositionally biased region" description="Basic residues" evidence="1">
    <location>
        <begin position="334"/>
        <end position="352"/>
    </location>
</feature>
<comment type="caution">
    <text evidence="3">The sequence shown here is derived from an EMBL/GenBank/DDBJ whole genome shotgun (WGS) entry which is preliminary data.</text>
</comment>
<accession>A0AAV6TMC0</accession>
<dbReference type="PANTHER" id="PTHR19446">
    <property type="entry name" value="REVERSE TRANSCRIPTASES"/>
    <property type="match status" value="1"/>
</dbReference>
<keyword evidence="4" id="KW-1185">Reference proteome</keyword>
<protein>
    <recommendedName>
        <fullName evidence="2">Reverse transcriptase domain-containing protein</fullName>
    </recommendedName>
</protein>
<name>A0AAV6TMC0_9ARAC</name>
<feature type="domain" description="Reverse transcriptase" evidence="2">
    <location>
        <begin position="470"/>
        <end position="750"/>
    </location>
</feature>
<reference evidence="3 4" key="1">
    <citation type="journal article" date="2022" name="Nat. Ecol. Evol.">
        <title>A masculinizing supergene underlies an exaggerated male reproductive morph in a spider.</title>
        <authorList>
            <person name="Hendrickx F."/>
            <person name="De Corte Z."/>
            <person name="Sonet G."/>
            <person name="Van Belleghem S.M."/>
            <person name="Kostlbacher S."/>
            <person name="Vangestel C."/>
        </authorList>
    </citation>
    <scope>NUCLEOTIDE SEQUENCE [LARGE SCALE GENOMIC DNA]</scope>
    <source>
        <strain evidence="3">W744_W776</strain>
    </source>
</reference>
<dbReference type="AlphaFoldDB" id="A0AAV6TMC0"/>
<dbReference type="PROSITE" id="PS50878">
    <property type="entry name" value="RT_POL"/>
    <property type="match status" value="1"/>
</dbReference>
<dbReference type="InterPro" id="IPR000477">
    <property type="entry name" value="RT_dom"/>
</dbReference>
<dbReference type="GO" id="GO:0071897">
    <property type="term" value="P:DNA biosynthetic process"/>
    <property type="evidence" value="ECO:0007669"/>
    <property type="project" value="UniProtKB-ARBA"/>
</dbReference>
<gene>
    <name evidence="3" type="ORF">JTE90_028232</name>
</gene>
<feature type="compositionally biased region" description="Polar residues" evidence="1">
    <location>
        <begin position="183"/>
        <end position="193"/>
    </location>
</feature>
<feature type="region of interest" description="Disordered" evidence="1">
    <location>
        <begin position="323"/>
        <end position="352"/>
    </location>
</feature>
<dbReference type="CDD" id="cd01650">
    <property type="entry name" value="RT_nLTR_like"/>
    <property type="match status" value="1"/>
</dbReference>
<evidence type="ECO:0000259" key="2">
    <source>
        <dbReference type="PROSITE" id="PS50878"/>
    </source>
</evidence>
<feature type="region of interest" description="Disordered" evidence="1">
    <location>
        <begin position="167"/>
        <end position="263"/>
    </location>
</feature>
<evidence type="ECO:0000256" key="1">
    <source>
        <dbReference type="SAM" id="MobiDB-lite"/>
    </source>
</evidence>
<dbReference type="EMBL" id="JAFNEN010002311">
    <property type="protein sequence ID" value="KAG8172836.1"/>
    <property type="molecule type" value="Genomic_DNA"/>
</dbReference>